<accession>A0A852VP89</accession>
<evidence type="ECO:0000313" key="3">
    <source>
        <dbReference type="Proteomes" id="UP000554054"/>
    </source>
</evidence>
<organism evidence="2 3">
    <name type="scientific">Janibacter cremeus</name>
    <dbReference type="NCBI Taxonomy" id="1285192"/>
    <lineage>
        <taxon>Bacteria</taxon>
        <taxon>Bacillati</taxon>
        <taxon>Actinomycetota</taxon>
        <taxon>Actinomycetes</taxon>
        <taxon>Micrococcales</taxon>
        <taxon>Intrasporangiaceae</taxon>
        <taxon>Janibacter</taxon>
    </lineage>
</organism>
<reference evidence="2 3" key="1">
    <citation type="submission" date="2020-07" db="EMBL/GenBank/DDBJ databases">
        <title>Sequencing the genomes of 1000 actinobacteria strains.</title>
        <authorList>
            <person name="Klenk H.-P."/>
        </authorList>
    </citation>
    <scope>NUCLEOTIDE SEQUENCE [LARGE SCALE GENOMIC DNA]</scope>
    <source>
        <strain evidence="2 3">DSM 26154</strain>
    </source>
</reference>
<dbReference type="Proteomes" id="UP000554054">
    <property type="component" value="Unassembled WGS sequence"/>
</dbReference>
<dbReference type="AlphaFoldDB" id="A0A852VP89"/>
<evidence type="ECO:0000313" key="2">
    <source>
        <dbReference type="EMBL" id="NYF97966.1"/>
    </source>
</evidence>
<comment type="caution">
    <text evidence="2">The sequence shown here is derived from an EMBL/GenBank/DDBJ whole genome shotgun (WGS) entry which is preliminary data.</text>
</comment>
<evidence type="ECO:0008006" key="4">
    <source>
        <dbReference type="Google" id="ProtNLM"/>
    </source>
</evidence>
<dbReference type="EMBL" id="JACCAE010000001">
    <property type="protein sequence ID" value="NYF97966.1"/>
    <property type="molecule type" value="Genomic_DNA"/>
</dbReference>
<gene>
    <name evidence="2" type="ORF">BJY20_001358</name>
</gene>
<feature type="region of interest" description="Disordered" evidence="1">
    <location>
        <begin position="1"/>
        <end position="26"/>
    </location>
</feature>
<evidence type="ECO:0000256" key="1">
    <source>
        <dbReference type="SAM" id="MobiDB-lite"/>
    </source>
</evidence>
<proteinExistence type="predicted"/>
<name>A0A852VP89_9MICO</name>
<protein>
    <recommendedName>
        <fullName evidence="4">DNA-directed RNA polymerase subunit beta</fullName>
    </recommendedName>
</protein>
<keyword evidence="3" id="KW-1185">Reference proteome</keyword>
<dbReference type="RefSeq" id="WP_185990829.1">
    <property type="nucleotide sequence ID" value="NZ_JACCAE010000001.1"/>
</dbReference>
<sequence length="200" mass="21268">MGDPGRPRRPLHFGPDAMEAYGGTLPDPAEAAEAAHAAAVTVVEAGRCGADPATTDRLVRLVDELGIDTLAHLWSDRPARSLPGALWRMYLLREWVQRQPVEAAREYGSGMTAAPVSHVIAGVVEPPGVDEMRQLSDRILSGVFDGDLAIALERAAAFCRVIATGRAHLEDGNVSAASAMIGTAENLEASARLWRSGHLD</sequence>